<dbReference type="Gene3D" id="3.30.470.20">
    <property type="entry name" value="ATP-grasp fold, B domain"/>
    <property type="match status" value="1"/>
</dbReference>
<dbReference type="OrthoDB" id="9813261at2"/>
<dbReference type="InterPro" id="IPR013815">
    <property type="entry name" value="ATP_grasp_subdomain_1"/>
</dbReference>
<keyword evidence="9 13" id="KW-0133">Cell shape</keyword>
<keyword evidence="14" id="KW-0479">Metal-binding</keyword>
<evidence type="ECO:0000256" key="15">
    <source>
        <dbReference type="PROSITE-ProRule" id="PRU00409"/>
    </source>
</evidence>
<evidence type="ECO:0000256" key="5">
    <source>
        <dbReference type="ARBA" id="ARBA00022490"/>
    </source>
</evidence>
<dbReference type="NCBIfam" id="TIGR01205">
    <property type="entry name" value="D_ala_D_alaTIGR"/>
    <property type="match status" value="1"/>
</dbReference>
<comment type="cofactor">
    <cofactor evidence="14">
        <name>Mg(2+)</name>
        <dbReference type="ChEBI" id="CHEBI:18420"/>
    </cofactor>
    <cofactor evidence="14">
        <name>Mn(2+)</name>
        <dbReference type="ChEBI" id="CHEBI:29035"/>
    </cofactor>
    <text evidence="14">Binds 2 magnesium or manganese ions per subunit.</text>
</comment>
<keyword evidence="11 13" id="KW-0961">Cell wall biogenesis/degradation</keyword>
<evidence type="ECO:0000256" key="11">
    <source>
        <dbReference type="ARBA" id="ARBA00023316"/>
    </source>
</evidence>
<dbReference type="InterPro" id="IPR005905">
    <property type="entry name" value="D_ala_D_ala"/>
</dbReference>
<evidence type="ECO:0000256" key="2">
    <source>
        <dbReference type="ARBA" id="ARBA00004496"/>
    </source>
</evidence>
<keyword evidence="18" id="KW-1185">Reference proteome</keyword>
<dbReference type="InterPro" id="IPR000291">
    <property type="entry name" value="D-Ala_lig_Van_CS"/>
</dbReference>
<dbReference type="eggNOG" id="COG1181">
    <property type="taxonomic scope" value="Bacteria"/>
</dbReference>
<dbReference type="InterPro" id="IPR016185">
    <property type="entry name" value="PreATP-grasp_dom_sf"/>
</dbReference>
<feature type="binding site" evidence="14">
    <location>
        <position position="309"/>
    </location>
    <ligand>
        <name>Mg(2+)</name>
        <dbReference type="ChEBI" id="CHEBI:18420"/>
        <label>2</label>
    </ligand>
</feature>
<dbReference type="InterPro" id="IPR011127">
    <property type="entry name" value="Dala_Dala_lig_N"/>
</dbReference>
<name>Q2LS09_SYNAS</name>
<comment type="function">
    <text evidence="13">Cell wall formation.</text>
</comment>
<evidence type="ECO:0000256" key="4">
    <source>
        <dbReference type="ARBA" id="ARBA00012216"/>
    </source>
</evidence>
<dbReference type="InParanoid" id="Q2LS09"/>
<dbReference type="PROSITE" id="PS50975">
    <property type="entry name" value="ATP_GRASP"/>
    <property type="match status" value="1"/>
</dbReference>
<dbReference type="InterPro" id="IPR011095">
    <property type="entry name" value="Dala_Dala_lig_C"/>
</dbReference>
<evidence type="ECO:0000256" key="14">
    <source>
        <dbReference type="PIRSR" id="PIRSR039102-3"/>
    </source>
</evidence>
<dbReference type="GO" id="GO:0009252">
    <property type="term" value="P:peptidoglycan biosynthetic process"/>
    <property type="evidence" value="ECO:0007669"/>
    <property type="project" value="UniProtKB-UniRule"/>
</dbReference>
<comment type="subcellular location">
    <subcellularLocation>
        <location evidence="2 13">Cytoplasm</location>
    </subcellularLocation>
</comment>
<dbReference type="GO" id="GO:0071555">
    <property type="term" value="P:cell wall organization"/>
    <property type="evidence" value="ECO:0007669"/>
    <property type="project" value="UniProtKB-KW"/>
</dbReference>
<evidence type="ECO:0000256" key="3">
    <source>
        <dbReference type="ARBA" id="ARBA00010871"/>
    </source>
</evidence>
<dbReference type="GO" id="GO:0046872">
    <property type="term" value="F:metal ion binding"/>
    <property type="evidence" value="ECO:0007669"/>
    <property type="project" value="UniProtKB-KW"/>
</dbReference>
<comment type="similarity">
    <text evidence="3 13">Belongs to the D-alanine--D-alanine ligase family.</text>
</comment>
<dbReference type="GO" id="GO:0005524">
    <property type="term" value="F:ATP binding"/>
    <property type="evidence" value="ECO:0007669"/>
    <property type="project" value="UniProtKB-UniRule"/>
</dbReference>
<proteinExistence type="inferred from homology"/>
<keyword evidence="7 15" id="KW-0547">Nucleotide-binding</keyword>
<feature type="domain" description="ATP-grasp" evidence="16">
    <location>
        <begin position="136"/>
        <end position="342"/>
    </location>
</feature>
<evidence type="ECO:0000256" key="12">
    <source>
        <dbReference type="ARBA" id="ARBA00047614"/>
    </source>
</evidence>
<keyword evidence="14" id="KW-0464">Manganese</keyword>
<dbReference type="GO" id="GO:0008716">
    <property type="term" value="F:D-alanine-D-alanine ligase activity"/>
    <property type="evidence" value="ECO:0007669"/>
    <property type="project" value="UniProtKB-UniRule"/>
</dbReference>
<dbReference type="AlphaFoldDB" id="Q2LS09"/>
<feature type="binding site" evidence="14">
    <location>
        <position position="296"/>
    </location>
    <ligand>
        <name>Mg(2+)</name>
        <dbReference type="ChEBI" id="CHEBI:18420"/>
        <label>1</label>
    </ligand>
</feature>
<comment type="cofactor">
    <cofactor evidence="1">
        <name>Mn(2+)</name>
        <dbReference type="ChEBI" id="CHEBI:29035"/>
    </cofactor>
</comment>
<dbReference type="HAMAP" id="MF_00047">
    <property type="entry name" value="Dala_Dala_lig"/>
    <property type="match status" value="1"/>
</dbReference>
<dbReference type="GO" id="GO:0005737">
    <property type="term" value="C:cytoplasm"/>
    <property type="evidence" value="ECO:0007669"/>
    <property type="project" value="UniProtKB-SubCell"/>
</dbReference>
<evidence type="ECO:0000256" key="6">
    <source>
        <dbReference type="ARBA" id="ARBA00022598"/>
    </source>
</evidence>
<reference evidence="17 18" key="1">
    <citation type="journal article" date="2007" name="Proc. Natl. Acad. Sci. U.S.A.">
        <title>The genome of Syntrophus aciditrophicus: life at the thermodynamic limit of microbial growth.</title>
        <authorList>
            <person name="McInerney M.J."/>
            <person name="Rohlin L."/>
            <person name="Mouttaki H."/>
            <person name="Kim U."/>
            <person name="Krupp R.S."/>
            <person name="Rios-Hernandez L."/>
            <person name="Sieber J."/>
            <person name="Struchtemeyer C.G."/>
            <person name="Bhattacharyya A."/>
            <person name="Campbell J.W."/>
            <person name="Gunsalus R.P."/>
        </authorList>
    </citation>
    <scope>NUCLEOTIDE SEQUENCE [LARGE SCALE GENOMIC DNA]</scope>
    <source>
        <strain evidence="17 18">SB</strain>
    </source>
</reference>
<dbReference type="Pfam" id="PF07478">
    <property type="entry name" value="Dala_Dala_lig_C"/>
    <property type="match status" value="1"/>
</dbReference>
<keyword evidence="14" id="KW-0460">Magnesium</keyword>
<dbReference type="PIRSF" id="PIRSF039102">
    <property type="entry name" value="Ddl/VanB"/>
    <property type="match status" value="1"/>
</dbReference>
<dbReference type="GO" id="GO:0008360">
    <property type="term" value="P:regulation of cell shape"/>
    <property type="evidence" value="ECO:0007669"/>
    <property type="project" value="UniProtKB-KW"/>
</dbReference>
<dbReference type="SUPFAM" id="SSF56059">
    <property type="entry name" value="Glutathione synthetase ATP-binding domain-like"/>
    <property type="match status" value="1"/>
</dbReference>
<dbReference type="PROSITE" id="PS00843">
    <property type="entry name" value="DALA_DALA_LIGASE_1"/>
    <property type="match status" value="1"/>
</dbReference>
<dbReference type="PANTHER" id="PTHR23132">
    <property type="entry name" value="D-ALANINE--D-ALANINE LIGASE"/>
    <property type="match status" value="1"/>
</dbReference>
<feature type="binding site" evidence="14">
    <location>
        <position position="309"/>
    </location>
    <ligand>
        <name>Mg(2+)</name>
        <dbReference type="ChEBI" id="CHEBI:18420"/>
        <label>1</label>
    </ligand>
</feature>
<dbReference type="STRING" id="56780.SYN_00412"/>
<dbReference type="FunCoup" id="Q2LS09">
    <property type="interactions" value="132"/>
</dbReference>
<dbReference type="HOGENOM" id="CLU_039268_0_0_7"/>
<evidence type="ECO:0000313" key="18">
    <source>
        <dbReference type="Proteomes" id="UP000001933"/>
    </source>
</evidence>
<evidence type="ECO:0000313" key="17">
    <source>
        <dbReference type="EMBL" id="ABC76865.1"/>
    </source>
</evidence>
<gene>
    <name evidence="13" type="primary">ddl</name>
    <name evidence="17" type="ORF">SYN_00412</name>
</gene>
<dbReference type="Proteomes" id="UP000001933">
    <property type="component" value="Chromosome"/>
</dbReference>
<evidence type="ECO:0000259" key="16">
    <source>
        <dbReference type="PROSITE" id="PS50975"/>
    </source>
</evidence>
<dbReference type="InterPro" id="IPR011761">
    <property type="entry name" value="ATP-grasp"/>
</dbReference>
<evidence type="ECO:0000256" key="10">
    <source>
        <dbReference type="ARBA" id="ARBA00022984"/>
    </source>
</evidence>
<dbReference type="KEGG" id="sat:SYN_00412"/>
<keyword evidence="5 13" id="KW-0963">Cytoplasm</keyword>
<organism evidence="17 18">
    <name type="scientific">Syntrophus aciditrophicus (strain SB)</name>
    <dbReference type="NCBI Taxonomy" id="56780"/>
    <lineage>
        <taxon>Bacteria</taxon>
        <taxon>Pseudomonadati</taxon>
        <taxon>Thermodesulfobacteriota</taxon>
        <taxon>Syntrophia</taxon>
        <taxon>Syntrophales</taxon>
        <taxon>Syntrophaceae</taxon>
        <taxon>Syntrophus</taxon>
    </lineage>
</organism>
<dbReference type="UniPathway" id="UPA00219"/>
<comment type="pathway">
    <text evidence="13">Cell wall biogenesis; peptidoglycan biosynthesis.</text>
</comment>
<keyword evidence="10 13" id="KW-0573">Peptidoglycan synthesis</keyword>
<keyword evidence="6 13" id="KW-0436">Ligase</keyword>
<dbReference type="EC" id="6.3.2.4" evidence="4 13"/>
<keyword evidence="8 15" id="KW-0067">ATP-binding</keyword>
<evidence type="ECO:0000256" key="9">
    <source>
        <dbReference type="ARBA" id="ARBA00022960"/>
    </source>
</evidence>
<dbReference type="PANTHER" id="PTHR23132:SF23">
    <property type="entry name" value="D-ALANINE--D-ALANINE LIGASE B"/>
    <property type="match status" value="1"/>
</dbReference>
<dbReference type="RefSeq" id="WP_011416898.1">
    <property type="nucleotide sequence ID" value="NC_007759.1"/>
</dbReference>
<dbReference type="PROSITE" id="PS00844">
    <property type="entry name" value="DALA_DALA_LIGASE_2"/>
    <property type="match status" value="1"/>
</dbReference>
<dbReference type="Pfam" id="PF01820">
    <property type="entry name" value="Dala_Dala_lig_N"/>
    <property type="match status" value="1"/>
</dbReference>
<evidence type="ECO:0000256" key="13">
    <source>
        <dbReference type="HAMAP-Rule" id="MF_00047"/>
    </source>
</evidence>
<dbReference type="Gene3D" id="3.30.1490.20">
    <property type="entry name" value="ATP-grasp fold, A domain"/>
    <property type="match status" value="1"/>
</dbReference>
<evidence type="ECO:0000256" key="8">
    <source>
        <dbReference type="ARBA" id="ARBA00022840"/>
    </source>
</evidence>
<dbReference type="SUPFAM" id="SSF52440">
    <property type="entry name" value="PreATP-grasp domain"/>
    <property type="match status" value="1"/>
</dbReference>
<dbReference type="NCBIfam" id="NF002528">
    <property type="entry name" value="PRK01966.1-4"/>
    <property type="match status" value="1"/>
</dbReference>
<accession>Q2LS09</accession>
<sequence length="355" mass="38675">MESQNETKLRVGIIMAGLSSEKEVSLESGRNIFSKIDRRKYSPIPIFMDSDAALWEIPLKLLMRNCTRDVEEDLAEEAVRVPYEELKTRVDLVFLALHGKYGEDGCMQGLLELLKIPYTGSGVLASALGMDKLASRRVLEINGIDVPRTVPVFRGAWKPEEENALFERIEQEIGFPCVVKPSREGCSTGVKKVMSRAGLSDALNGAFLWDCTALVEEFIDGMEVTCGILGGNPPTALTPSETIATSDVLSLEDKFLYGQGENKTPARLPGETLMKIQEVAVKAFEALDLKGYARIDMFVTSAGRVLVLEPNTQPGMTPSTVLFHQAAASGITQTGLVDRILEAALSVHAGKKGPL</sequence>
<protein>
    <recommendedName>
        <fullName evidence="4 13">D-alanine--D-alanine ligase</fullName>
        <ecNumber evidence="4 13">6.3.2.4</ecNumber>
    </recommendedName>
    <alternativeName>
        <fullName evidence="13">D-Ala-D-Ala ligase</fullName>
    </alternativeName>
    <alternativeName>
        <fullName evidence="13">D-alanylalanine synthetase</fullName>
    </alternativeName>
</protein>
<comment type="catalytic activity">
    <reaction evidence="12 13">
        <text>2 D-alanine + ATP = D-alanyl-D-alanine + ADP + phosphate + H(+)</text>
        <dbReference type="Rhea" id="RHEA:11224"/>
        <dbReference type="ChEBI" id="CHEBI:15378"/>
        <dbReference type="ChEBI" id="CHEBI:30616"/>
        <dbReference type="ChEBI" id="CHEBI:43474"/>
        <dbReference type="ChEBI" id="CHEBI:57416"/>
        <dbReference type="ChEBI" id="CHEBI:57822"/>
        <dbReference type="ChEBI" id="CHEBI:456216"/>
        <dbReference type="EC" id="6.3.2.4"/>
    </reaction>
</comment>
<dbReference type="EMBL" id="CP000252">
    <property type="protein sequence ID" value="ABC76865.1"/>
    <property type="molecule type" value="Genomic_DNA"/>
</dbReference>
<evidence type="ECO:0000256" key="1">
    <source>
        <dbReference type="ARBA" id="ARBA00001936"/>
    </source>
</evidence>
<feature type="binding site" evidence="14">
    <location>
        <position position="311"/>
    </location>
    <ligand>
        <name>Mg(2+)</name>
        <dbReference type="ChEBI" id="CHEBI:18420"/>
        <label>2</label>
    </ligand>
</feature>
<dbReference type="Gene3D" id="3.40.50.20">
    <property type="match status" value="1"/>
</dbReference>
<evidence type="ECO:0000256" key="7">
    <source>
        <dbReference type="ARBA" id="ARBA00022741"/>
    </source>
</evidence>